<dbReference type="Proteomes" id="UP000187203">
    <property type="component" value="Unassembled WGS sequence"/>
</dbReference>
<dbReference type="OrthoDB" id="1720282at2759"/>
<reference evidence="2" key="1">
    <citation type="submission" date="2013-09" db="EMBL/GenBank/DDBJ databases">
        <title>Corchorus olitorius genome sequencing.</title>
        <authorList>
            <person name="Alam M."/>
            <person name="Haque M.S."/>
            <person name="Islam M.S."/>
            <person name="Emdad E.M."/>
            <person name="Islam M.M."/>
            <person name="Ahmed B."/>
            <person name="Halim A."/>
            <person name="Hossen Q.M.M."/>
            <person name="Hossain M.Z."/>
            <person name="Ahmed R."/>
            <person name="Khan M.M."/>
            <person name="Islam R."/>
            <person name="Rashid M.M."/>
            <person name="Khan S.A."/>
            <person name="Rahman M.S."/>
            <person name="Alam M."/>
            <person name="Yahiya A.S."/>
            <person name="Khan M.S."/>
            <person name="Azam M.S."/>
            <person name="Haque T."/>
            <person name="Lashkar M.Z.H."/>
            <person name="Akhand A.I."/>
            <person name="Morshed G."/>
            <person name="Roy S."/>
            <person name="Uddin K.S."/>
            <person name="Rabeya T."/>
            <person name="Hossain A.S."/>
            <person name="Chowdhury A."/>
            <person name="Snigdha A.R."/>
            <person name="Mortoza M.S."/>
            <person name="Matin S.A."/>
            <person name="Hoque S.M.E."/>
            <person name="Islam M.K."/>
            <person name="Roy D.K."/>
            <person name="Haider R."/>
            <person name="Moosa M.M."/>
            <person name="Elias S.M."/>
            <person name="Hasan A.M."/>
            <person name="Jahan S."/>
            <person name="Shafiuddin M."/>
            <person name="Mahmood N."/>
            <person name="Shommy N.S."/>
        </authorList>
    </citation>
    <scope>NUCLEOTIDE SEQUENCE [LARGE SCALE GENOMIC DNA]</scope>
    <source>
        <strain evidence="2">cv. O-4</strain>
    </source>
</reference>
<dbReference type="EMBL" id="AWUE01020846">
    <property type="protein sequence ID" value="OMO65288.1"/>
    <property type="molecule type" value="Genomic_DNA"/>
</dbReference>
<evidence type="ECO:0000313" key="1">
    <source>
        <dbReference type="EMBL" id="OMO65288.1"/>
    </source>
</evidence>
<gene>
    <name evidence="1" type="ORF">COLO4_31359</name>
</gene>
<sequence length="248" mass="28122">MSSRNLKLPHKSTLSEMMRGFIALIESQFQITYFSMGIWSSRELRADPSLMNMIRIIIKVVQDYAECGRDGSRLLLLWLRLVGYLDINSIDLPSLLNNNMIVKQAYMVTTMPTALASIYASFSINDGDSSTLHRLTILLHASQEETAPQNMMPVRVLVLNAGGIQNPDFPRVFYELCEQHYPQFVLVTETRLGGPQARRQRLSMPFPATSSLEPIGHFGGLWLLWNTTTFRCQLTYRTDTSLAAQLTL</sequence>
<evidence type="ECO:0000313" key="2">
    <source>
        <dbReference type="Proteomes" id="UP000187203"/>
    </source>
</evidence>
<evidence type="ECO:0008006" key="3">
    <source>
        <dbReference type="Google" id="ProtNLM"/>
    </source>
</evidence>
<proteinExistence type="predicted"/>
<name>A0A1R3H4K2_9ROSI</name>
<dbReference type="AlphaFoldDB" id="A0A1R3H4K2"/>
<accession>A0A1R3H4K2</accession>
<organism evidence="1 2">
    <name type="scientific">Corchorus olitorius</name>
    <dbReference type="NCBI Taxonomy" id="93759"/>
    <lineage>
        <taxon>Eukaryota</taxon>
        <taxon>Viridiplantae</taxon>
        <taxon>Streptophyta</taxon>
        <taxon>Embryophyta</taxon>
        <taxon>Tracheophyta</taxon>
        <taxon>Spermatophyta</taxon>
        <taxon>Magnoliopsida</taxon>
        <taxon>eudicotyledons</taxon>
        <taxon>Gunneridae</taxon>
        <taxon>Pentapetalae</taxon>
        <taxon>rosids</taxon>
        <taxon>malvids</taxon>
        <taxon>Malvales</taxon>
        <taxon>Malvaceae</taxon>
        <taxon>Grewioideae</taxon>
        <taxon>Apeibeae</taxon>
        <taxon>Corchorus</taxon>
    </lineage>
</organism>
<protein>
    <recommendedName>
        <fullName evidence="3">Endonuclease/exonuclease/phosphatase</fullName>
    </recommendedName>
</protein>
<comment type="caution">
    <text evidence="1">The sequence shown here is derived from an EMBL/GenBank/DDBJ whole genome shotgun (WGS) entry which is preliminary data.</text>
</comment>
<keyword evidence="2" id="KW-1185">Reference proteome</keyword>